<dbReference type="InterPro" id="IPR036249">
    <property type="entry name" value="Thioredoxin-like_sf"/>
</dbReference>
<dbReference type="Pfam" id="PF03960">
    <property type="entry name" value="ArsC"/>
    <property type="match status" value="1"/>
</dbReference>
<dbReference type="RefSeq" id="WP_058021693.1">
    <property type="nucleotide sequence ID" value="NZ_CP013189.1"/>
</dbReference>
<comment type="similarity">
    <text evidence="1 2">Belongs to the ArsC family.</text>
</comment>
<organism evidence="3 4">
    <name type="scientific">Pseudohongiella spirulinae</name>
    <dbReference type="NCBI Taxonomy" id="1249552"/>
    <lineage>
        <taxon>Bacteria</taxon>
        <taxon>Pseudomonadati</taxon>
        <taxon>Pseudomonadota</taxon>
        <taxon>Gammaproteobacteria</taxon>
        <taxon>Pseudomonadales</taxon>
        <taxon>Pseudohongiellaceae</taxon>
        <taxon>Pseudohongiella</taxon>
    </lineage>
</organism>
<dbReference type="PANTHER" id="PTHR30041">
    <property type="entry name" value="ARSENATE REDUCTASE"/>
    <property type="match status" value="1"/>
</dbReference>
<dbReference type="PROSITE" id="PS51353">
    <property type="entry name" value="ARSC"/>
    <property type="match status" value="1"/>
</dbReference>
<gene>
    <name evidence="3" type="ORF">PS2015_1582</name>
</gene>
<dbReference type="PANTHER" id="PTHR30041:SF8">
    <property type="entry name" value="PROTEIN YFFB"/>
    <property type="match status" value="1"/>
</dbReference>
<evidence type="ECO:0000256" key="1">
    <source>
        <dbReference type="ARBA" id="ARBA00007198"/>
    </source>
</evidence>
<dbReference type="SUPFAM" id="SSF52833">
    <property type="entry name" value="Thioredoxin-like"/>
    <property type="match status" value="1"/>
</dbReference>
<accession>A0A0S2KD46</accession>
<name>A0A0S2KD46_9GAMM</name>
<dbReference type="Proteomes" id="UP000065641">
    <property type="component" value="Chromosome"/>
</dbReference>
<reference evidence="3 4" key="1">
    <citation type="submission" date="2015-11" db="EMBL/GenBank/DDBJ databases">
        <authorList>
            <person name="Zhang Y."/>
            <person name="Guo Z."/>
        </authorList>
    </citation>
    <scope>NUCLEOTIDE SEQUENCE [LARGE SCALE GENOMIC DNA]</scope>
    <source>
        <strain evidence="3 4">KCTC 32221</strain>
    </source>
</reference>
<dbReference type="PATRIC" id="fig|1249552.3.peg.1587"/>
<sequence>MITLYGIKNCDTVKKSQQLLDKEKRAWVLHDFREQGLERDLIETFLDALEASELVNKRSTSWRQLTREQQQQISSRVALVDTLLQYPTLIKRPVVKTGQGDWLIGYAALNDYLRRTA</sequence>
<dbReference type="Gene3D" id="3.40.30.10">
    <property type="entry name" value="Glutaredoxin"/>
    <property type="match status" value="1"/>
</dbReference>
<dbReference type="InterPro" id="IPR006660">
    <property type="entry name" value="Arsenate_reductase-like"/>
</dbReference>
<keyword evidence="4" id="KW-1185">Reference proteome</keyword>
<dbReference type="EMBL" id="CP013189">
    <property type="protein sequence ID" value="ALO46236.1"/>
    <property type="molecule type" value="Genomic_DNA"/>
</dbReference>
<dbReference type="STRING" id="1249552.PS2015_1582"/>
<evidence type="ECO:0000313" key="4">
    <source>
        <dbReference type="Proteomes" id="UP000065641"/>
    </source>
</evidence>
<evidence type="ECO:0000256" key="2">
    <source>
        <dbReference type="PROSITE-ProRule" id="PRU01282"/>
    </source>
</evidence>
<dbReference type="OrthoDB" id="9803749at2"/>
<evidence type="ECO:0000313" key="3">
    <source>
        <dbReference type="EMBL" id="ALO46236.1"/>
    </source>
</evidence>
<proteinExistence type="inferred from homology"/>
<dbReference type="AlphaFoldDB" id="A0A0S2KD46"/>
<dbReference type="KEGG" id="pspi:PS2015_1582"/>
<protein>
    <submittedName>
        <fullName evidence="3">Glutaredoxin-related protein</fullName>
    </submittedName>
</protein>